<keyword evidence="4" id="KW-1185">Reference proteome</keyword>
<evidence type="ECO:0000313" key="4">
    <source>
        <dbReference type="Proteomes" id="UP000030765"/>
    </source>
</evidence>
<accession>A0A084WHL4</accession>
<reference evidence="2 4" key="1">
    <citation type="journal article" date="2014" name="BMC Genomics">
        <title>Genome sequence of Anopheles sinensis provides insight into genetics basis of mosquito competence for malaria parasites.</title>
        <authorList>
            <person name="Zhou D."/>
            <person name="Zhang D."/>
            <person name="Ding G."/>
            <person name="Shi L."/>
            <person name="Hou Q."/>
            <person name="Ye Y."/>
            <person name="Xu Y."/>
            <person name="Zhou H."/>
            <person name="Xiong C."/>
            <person name="Li S."/>
            <person name="Yu J."/>
            <person name="Hong S."/>
            <person name="Yu X."/>
            <person name="Zou P."/>
            <person name="Chen C."/>
            <person name="Chang X."/>
            <person name="Wang W."/>
            <person name="Lv Y."/>
            <person name="Sun Y."/>
            <person name="Ma L."/>
            <person name="Shen B."/>
            <person name="Zhu C."/>
        </authorList>
    </citation>
    <scope>NUCLEOTIDE SEQUENCE [LARGE SCALE GENOMIC DNA]</scope>
</reference>
<dbReference type="EnsemblMetazoa" id="ASIC018281-RA">
    <property type="protein sequence ID" value="ASIC018281-PA"/>
    <property type="gene ID" value="ASIC018281"/>
</dbReference>
<feature type="compositionally biased region" description="Basic and acidic residues" evidence="1">
    <location>
        <begin position="104"/>
        <end position="114"/>
    </location>
</feature>
<dbReference type="VEuPathDB" id="VectorBase:ASIC018281"/>
<dbReference type="EMBL" id="KE525347">
    <property type="protein sequence ID" value="KFB49708.1"/>
    <property type="molecule type" value="Genomic_DNA"/>
</dbReference>
<keyword evidence="2" id="KW-0418">Kinase</keyword>
<keyword evidence="2" id="KW-0808">Transferase</keyword>
<proteinExistence type="predicted"/>
<protein>
    <submittedName>
        <fullName evidence="2 3">Aspartokinase</fullName>
    </submittedName>
</protein>
<name>A0A084WHL4_ANOSI</name>
<gene>
    <name evidence="2" type="ORF">ZHAS_00018281</name>
</gene>
<organism evidence="2">
    <name type="scientific">Anopheles sinensis</name>
    <name type="common">Mosquito</name>
    <dbReference type="NCBI Taxonomy" id="74873"/>
    <lineage>
        <taxon>Eukaryota</taxon>
        <taxon>Metazoa</taxon>
        <taxon>Ecdysozoa</taxon>
        <taxon>Arthropoda</taxon>
        <taxon>Hexapoda</taxon>
        <taxon>Insecta</taxon>
        <taxon>Pterygota</taxon>
        <taxon>Neoptera</taxon>
        <taxon>Endopterygota</taxon>
        <taxon>Diptera</taxon>
        <taxon>Nematocera</taxon>
        <taxon>Culicoidea</taxon>
        <taxon>Culicidae</taxon>
        <taxon>Anophelinae</taxon>
        <taxon>Anopheles</taxon>
    </lineage>
</organism>
<reference evidence="3" key="2">
    <citation type="submission" date="2020-05" db="UniProtKB">
        <authorList>
            <consortium name="EnsemblMetazoa"/>
        </authorList>
    </citation>
    <scope>IDENTIFICATION</scope>
</reference>
<dbReference type="Proteomes" id="UP000030765">
    <property type="component" value="Unassembled WGS sequence"/>
</dbReference>
<evidence type="ECO:0000313" key="3">
    <source>
        <dbReference type="EnsemblMetazoa" id="ASIC018281-PA"/>
    </source>
</evidence>
<evidence type="ECO:0000313" key="2">
    <source>
        <dbReference type="EMBL" id="KFB49708.1"/>
    </source>
</evidence>
<evidence type="ECO:0000256" key="1">
    <source>
        <dbReference type="SAM" id="MobiDB-lite"/>
    </source>
</evidence>
<dbReference type="AlphaFoldDB" id="A0A084WHL4"/>
<feature type="region of interest" description="Disordered" evidence="1">
    <location>
        <begin position="85"/>
        <end position="128"/>
    </location>
</feature>
<dbReference type="GO" id="GO:0016301">
    <property type="term" value="F:kinase activity"/>
    <property type="evidence" value="ECO:0007669"/>
    <property type="project" value="UniProtKB-KW"/>
</dbReference>
<sequence>MGVDATHTSYVKSCLPLLSPSTLPTQQNPYTHSTTQARTFFTPSSSRKPVNHTVEVNFMLHPSRIGTLEHMPDVTSARTDMSSAVTYGPRYGEGKCTSPMGKRGGKEGMDDKNVLRRPGGHTRKRKGQEIERHMFIDGEKMENQLEEFPSPMPAWWQMGKSKFDRFGN</sequence>
<dbReference type="EMBL" id="ATLV01023857">
    <property type="status" value="NOT_ANNOTATED_CDS"/>
    <property type="molecule type" value="Genomic_DNA"/>
</dbReference>